<evidence type="ECO:0000256" key="2">
    <source>
        <dbReference type="ARBA" id="ARBA00022801"/>
    </source>
</evidence>
<name>A0ABR6BKQ9_9PSEU</name>
<protein>
    <submittedName>
        <fullName evidence="4">Hydrolase of the HAD superfamily</fullName>
    </submittedName>
</protein>
<dbReference type="Proteomes" id="UP000517916">
    <property type="component" value="Unassembled WGS sequence"/>
</dbReference>
<comment type="cofactor">
    <cofactor evidence="1">
        <name>Mg(2+)</name>
        <dbReference type="ChEBI" id="CHEBI:18420"/>
    </cofactor>
</comment>
<dbReference type="SFLD" id="SFLDS00003">
    <property type="entry name" value="Haloacid_Dehalogenase"/>
    <property type="match status" value="1"/>
</dbReference>
<gene>
    <name evidence="4" type="ORF">BC739_004452</name>
</gene>
<dbReference type="InterPro" id="IPR006439">
    <property type="entry name" value="HAD-SF_hydro_IA"/>
</dbReference>
<dbReference type="EMBL" id="JACJID010000003">
    <property type="protein sequence ID" value="MBA8927246.1"/>
    <property type="molecule type" value="Genomic_DNA"/>
</dbReference>
<evidence type="ECO:0000313" key="4">
    <source>
        <dbReference type="EMBL" id="MBA8927246.1"/>
    </source>
</evidence>
<evidence type="ECO:0000256" key="1">
    <source>
        <dbReference type="ARBA" id="ARBA00001946"/>
    </source>
</evidence>
<dbReference type="InterPro" id="IPR051400">
    <property type="entry name" value="HAD-like_hydrolase"/>
</dbReference>
<dbReference type="NCBIfam" id="TIGR01549">
    <property type="entry name" value="HAD-SF-IA-v1"/>
    <property type="match status" value="1"/>
</dbReference>
<keyword evidence="5" id="KW-1185">Reference proteome</keyword>
<sequence length="227" mass="23836">MNSAVLLDVGGVLLMPNPAIMSRAIVGIFGRPAAVEFDRAHYLAVAATDAIGYFDRDVYRRTYARSLGVPAEYENDVVANMTRVFTGFDWTRVALGAVRGLRRLVATGVSVGIVSNSTGTVAGMLAGGGVCQVGDGPLCRVETIVDSGAVGVEKPDPEIFRIALDAMGVPATGTVYVGDTARIDVDGARRAGLRPLHFVPLNNCPDPAGDHEHVTSLDEVVELVVDG</sequence>
<evidence type="ECO:0000313" key="5">
    <source>
        <dbReference type="Proteomes" id="UP000517916"/>
    </source>
</evidence>
<dbReference type="InterPro" id="IPR023214">
    <property type="entry name" value="HAD_sf"/>
</dbReference>
<comment type="caution">
    <text evidence="4">The sequence shown here is derived from an EMBL/GenBank/DDBJ whole genome shotgun (WGS) entry which is preliminary data.</text>
</comment>
<dbReference type="SUPFAM" id="SSF56784">
    <property type="entry name" value="HAD-like"/>
    <property type="match status" value="1"/>
</dbReference>
<accession>A0ABR6BKQ9</accession>
<dbReference type="RefSeq" id="WP_148309416.1">
    <property type="nucleotide sequence ID" value="NZ_BAAABQ010000057.1"/>
</dbReference>
<dbReference type="GO" id="GO:0016787">
    <property type="term" value="F:hydrolase activity"/>
    <property type="evidence" value="ECO:0007669"/>
    <property type="project" value="UniProtKB-KW"/>
</dbReference>
<dbReference type="PANTHER" id="PTHR46470">
    <property type="entry name" value="N-ACYLNEURAMINATE-9-PHOSPHATASE"/>
    <property type="match status" value="1"/>
</dbReference>
<keyword evidence="2 4" id="KW-0378">Hydrolase</keyword>
<organism evidence="4 5">
    <name type="scientific">Kutzneria viridogrisea</name>
    <dbReference type="NCBI Taxonomy" id="47990"/>
    <lineage>
        <taxon>Bacteria</taxon>
        <taxon>Bacillati</taxon>
        <taxon>Actinomycetota</taxon>
        <taxon>Actinomycetes</taxon>
        <taxon>Pseudonocardiales</taxon>
        <taxon>Pseudonocardiaceae</taxon>
        <taxon>Kutzneria</taxon>
    </lineage>
</organism>
<dbReference type="Pfam" id="PF00702">
    <property type="entry name" value="Hydrolase"/>
    <property type="match status" value="1"/>
</dbReference>
<evidence type="ECO:0000256" key="3">
    <source>
        <dbReference type="ARBA" id="ARBA00022842"/>
    </source>
</evidence>
<dbReference type="SFLD" id="SFLDG01129">
    <property type="entry name" value="C1.5:_HAD__Beta-PGM__Phosphata"/>
    <property type="match status" value="1"/>
</dbReference>
<proteinExistence type="predicted"/>
<reference evidence="4 5" key="1">
    <citation type="submission" date="2020-08" db="EMBL/GenBank/DDBJ databases">
        <title>Genomic Encyclopedia of Archaeal and Bacterial Type Strains, Phase II (KMG-II): from individual species to whole genera.</title>
        <authorList>
            <person name="Goeker M."/>
        </authorList>
    </citation>
    <scope>NUCLEOTIDE SEQUENCE [LARGE SCALE GENOMIC DNA]</scope>
    <source>
        <strain evidence="4 5">DSM 43850</strain>
    </source>
</reference>
<dbReference type="Gene3D" id="3.40.50.1000">
    <property type="entry name" value="HAD superfamily/HAD-like"/>
    <property type="match status" value="1"/>
</dbReference>
<dbReference type="InterPro" id="IPR036412">
    <property type="entry name" value="HAD-like_sf"/>
</dbReference>
<keyword evidence="3" id="KW-0460">Magnesium</keyword>